<proteinExistence type="inferred from homology"/>
<dbReference type="GO" id="GO:0008168">
    <property type="term" value="F:methyltransferase activity"/>
    <property type="evidence" value="ECO:0007669"/>
    <property type="project" value="UniProtKB-KW"/>
</dbReference>
<dbReference type="PANTHER" id="PTHR47816:SF4">
    <property type="entry name" value="RIBOSOMAL RNA SMALL SUBUNIT METHYLTRANSFERASE C"/>
    <property type="match status" value="1"/>
</dbReference>
<sequence length="361" mass="38713">MTHETSAPASGAAQTPTCQLLARQAADYRGWWWVAPPRDPWLESGQGVAISADLAVRAAWQAAGRPAHSPFEPLPLDPQPAGDEEAPKGAVLFWPKSHALGEWWLLWLCSTLPEGTPLQLVGENQGGIKRVLKVLAALGLGCRKLDSARRCSLFETRLGPVGIDPDASWTAFEVEPDGERLLLASHPGVFGHGKLDDGTRLLLETLRGALPAGDVLDMGCGDGILAAWLARRGAAVTAVDVNAFAVEATRRTLAANGLAGEALFGEALSGETLESDVYSALAGRTFDTIVSNPPFHQERAIDYGPAARLILEAPAHLRPGGQLLLVANAFLPYPDLLERAFGGFEILADDRRFRVYRAVRR</sequence>
<dbReference type="InterPro" id="IPR013675">
    <property type="entry name" value="Mtase_sm_N"/>
</dbReference>
<comment type="catalytic activity">
    <reaction evidence="6">
        <text>guanosine(1207) in 16S rRNA + S-adenosyl-L-methionine = N(2)-methylguanosine(1207) in 16S rRNA + S-adenosyl-L-homocysteine + H(+)</text>
        <dbReference type="Rhea" id="RHEA:42736"/>
        <dbReference type="Rhea" id="RHEA-COMP:10213"/>
        <dbReference type="Rhea" id="RHEA-COMP:10214"/>
        <dbReference type="ChEBI" id="CHEBI:15378"/>
        <dbReference type="ChEBI" id="CHEBI:57856"/>
        <dbReference type="ChEBI" id="CHEBI:59789"/>
        <dbReference type="ChEBI" id="CHEBI:74269"/>
        <dbReference type="ChEBI" id="CHEBI:74481"/>
        <dbReference type="EC" id="2.1.1.172"/>
    </reaction>
</comment>
<evidence type="ECO:0000313" key="9">
    <source>
        <dbReference type="EMBL" id="MDR5892475.1"/>
    </source>
</evidence>
<gene>
    <name evidence="6" type="primary">rsmC</name>
    <name evidence="9" type="ORF">QC820_06570</name>
</gene>
<dbReference type="Gene3D" id="3.40.50.150">
    <property type="entry name" value="Vaccinia Virus protein VP39"/>
    <property type="match status" value="2"/>
</dbReference>
<protein>
    <recommendedName>
        <fullName evidence="6">Ribosomal RNA small subunit methyltransferase C</fullName>
        <ecNumber evidence="6">2.1.1.172</ecNumber>
    </recommendedName>
    <alternativeName>
        <fullName evidence="6">16S rRNA m2G1207 methyltransferase</fullName>
    </alternativeName>
    <alternativeName>
        <fullName evidence="6">rRNA (guanine-N(2)-)-methyltransferase RsmC</fullName>
    </alternativeName>
</protein>
<keyword evidence="1 6" id="KW-0963">Cytoplasm</keyword>
<reference evidence="9 10" key="1">
    <citation type="submission" date="2023-04" db="EMBL/GenBank/DDBJ databases">
        <title>A long-awaited taxogenomic arrangement of the family Halomonadaceae.</title>
        <authorList>
            <person name="De La Haba R."/>
            <person name="Chuvochina M."/>
            <person name="Wittouck S."/>
            <person name="Arahal D.R."/>
            <person name="Sanchez-Porro C."/>
            <person name="Hugenholtz P."/>
            <person name="Ventosa A."/>
        </authorList>
    </citation>
    <scope>NUCLEOTIDE SEQUENCE [LARGE SCALE GENOMIC DNA]</scope>
    <source>
        <strain evidence="9 10">DSM 17332</strain>
    </source>
</reference>
<dbReference type="RefSeq" id="WP_309636257.1">
    <property type="nucleotide sequence ID" value="NZ_JARWAL010000004.1"/>
</dbReference>
<dbReference type="InterPro" id="IPR023543">
    <property type="entry name" value="rRNA_ssu_MeTfrase_C"/>
</dbReference>
<comment type="caution">
    <text evidence="9">The sequence shown here is derived from an EMBL/GenBank/DDBJ whole genome shotgun (WGS) entry which is preliminary data.</text>
</comment>
<evidence type="ECO:0000256" key="5">
    <source>
        <dbReference type="ARBA" id="ARBA00022691"/>
    </source>
</evidence>
<dbReference type="InterPro" id="IPR029063">
    <property type="entry name" value="SAM-dependent_MTases_sf"/>
</dbReference>
<dbReference type="PROSITE" id="PS00092">
    <property type="entry name" value="N6_MTASE"/>
    <property type="match status" value="1"/>
</dbReference>
<evidence type="ECO:0000256" key="1">
    <source>
        <dbReference type="ARBA" id="ARBA00022490"/>
    </source>
</evidence>
<keyword evidence="10" id="KW-1185">Reference proteome</keyword>
<evidence type="ECO:0000259" key="7">
    <source>
        <dbReference type="Pfam" id="PF05175"/>
    </source>
</evidence>
<dbReference type="SUPFAM" id="SSF53335">
    <property type="entry name" value="S-adenosyl-L-methionine-dependent methyltransferases"/>
    <property type="match status" value="1"/>
</dbReference>
<name>A0ABU1GKF1_9GAMM</name>
<comment type="function">
    <text evidence="6">Specifically methylates the guanine in position 1207 of 16S rRNA in the 30S particle.</text>
</comment>
<accession>A0ABU1GKF1</accession>
<dbReference type="CDD" id="cd02440">
    <property type="entry name" value="AdoMet_MTases"/>
    <property type="match status" value="1"/>
</dbReference>
<evidence type="ECO:0000256" key="4">
    <source>
        <dbReference type="ARBA" id="ARBA00022679"/>
    </source>
</evidence>
<feature type="domain" description="Methyltransferase small" evidence="7">
    <location>
        <begin position="183"/>
        <end position="357"/>
    </location>
</feature>
<keyword evidence="5 6" id="KW-0949">S-adenosyl-L-methionine</keyword>
<dbReference type="Pfam" id="PF08468">
    <property type="entry name" value="MTS_N"/>
    <property type="match status" value="1"/>
</dbReference>
<dbReference type="PANTHER" id="PTHR47816">
    <property type="entry name" value="RIBOSOMAL RNA SMALL SUBUNIT METHYLTRANSFERASE C"/>
    <property type="match status" value="1"/>
</dbReference>
<feature type="domain" description="Methyltransferase small N-terminal" evidence="8">
    <location>
        <begin position="85"/>
        <end position="158"/>
    </location>
</feature>
<evidence type="ECO:0000256" key="3">
    <source>
        <dbReference type="ARBA" id="ARBA00022603"/>
    </source>
</evidence>
<dbReference type="InterPro" id="IPR046977">
    <property type="entry name" value="RsmC/RlmG"/>
</dbReference>
<dbReference type="EC" id="2.1.1.172" evidence="6"/>
<keyword evidence="4 6" id="KW-0808">Transferase</keyword>
<keyword evidence="3 6" id="KW-0489">Methyltransferase</keyword>
<dbReference type="EMBL" id="JARWAL010000004">
    <property type="protein sequence ID" value="MDR5892475.1"/>
    <property type="molecule type" value="Genomic_DNA"/>
</dbReference>
<comment type="similarity">
    <text evidence="6">Belongs to the methyltransferase superfamily. RsmC family.</text>
</comment>
<dbReference type="GO" id="GO:0032259">
    <property type="term" value="P:methylation"/>
    <property type="evidence" value="ECO:0007669"/>
    <property type="project" value="UniProtKB-KW"/>
</dbReference>
<dbReference type="Proteomes" id="UP001252270">
    <property type="component" value="Unassembled WGS sequence"/>
</dbReference>
<dbReference type="InterPro" id="IPR007848">
    <property type="entry name" value="Small_mtfrase_dom"/>
</dbReference>
<evidence type="ECO:0000259" key="8">
    <source>
        <dbReference type="Pfam" id="PF08468"/>
    </source>
</evidence>
<evidence type="ECO:0000256" key="2">
    <source>
        <dbReference type="ARBA" id="ARBA00022552"/>
    </source>
</evidence>
<dbReference type="Pfam" id="PF05175">
    <property type="entry name" value="MTS"/>
    <property type="match status" value="1"/>
</dbReference>
<organism evidence="9 10">
    <name type="scientific">Halomonas mongoliensis</name>
    <dbReference type="NCBI Taxonomy" id="321265"/>
    <lineage>
        <taxon>Bacteria</taxon>
        <taxon>Pseudomonadati</taxon>
        <taxon>Pseudomonadota</taxon>
        <taxon>Gammaproteobacteria</taxon>
        <taxon>Oceanospirillales</taxon>
        <taxon>Halomonadaceae</taxon>
        <taxon>Halomonas</taxon>
    </lineage>
</organism>
<evidence type="ECO:0000313" key="10">
    <source>
        <dbReference type="Proteomes" id="UP001252270"/>
    </source>
</evidence>
<dbReference type="InterPro" id="IPR002052">
    <property type="entry name" value="DNA_methylase_N6_adenine_CS"/>
</dbReference>
<comment type="subunit">
    <text evidence="6">Monomer.</text>
</comment>
<dbReference type="HAMAP" id="MF_01862">
    <property type="entry name" value="16SrRNA_methyltr_C"/>
    <property type="match status" value="1"/>
</dbReference>
<keyword evidence="2 6" id="KW-0698">rRNA processing</keyword>
<evidence type="ECO:0000256" key="6">
    <source>
        <dbReference type="HAMAP-Rule" id="MF_01862"/>
    </source>
</evidence>
<comment type="subcellular location">
    <subcellularLocation>
        <location evidence="6">Cytoplasm</location>
    </subcellularLocation>
</comment>